<comment type="caution">
    <text evidence="2">The sequence shown here is derived from an EMBL/GenBank/DDBJ whole genome shotgun (WGS) entry which is preliminary data.</text>
</comment>
<keyword evidence="3" id="KW-1185">Reference proteome</keyword>
<dbReference type="Proteomes" id="UP000740883">
    <property type="component" value="Unassembled WGS sequence"/>
</dbReference>
<proteinExistence type="predicted"/>
<sequence length="371" mass="44817">MFLFIVILNFIRSSFTVEEKYLVQENVIGFKIPTETIKSLEVFDLNKYSAHYIHPLHSQSNIIQKKEGCITQVFWLIKHNDALAIGLLSENPKVLIIRYNIWSSLFKKTIYFDAFYCSKSSQPFNPLYQPIRQFTIDKKKKYIQKCMYELFYMFINNNWQSMDREKIAIVMSNGYKTFQFFDKIDVRFTVYKFVLFFYTFRNLFKTIESQLTFDFEHIFKEFSSLTRKVINEIGDFYYDIRRLKKEECGEEFFYEQMLLIIEDLWTLNSLIHKENQLLTSNWNNVTMVNIKRCLIVEFREQFLCPQLFYYDNERKKIHVEFIYDPVTQKLIVDLENLQNTVQSSQKIFLLHSTTYKKNIKTVLDISKFITN</sequence>
<name>A0A9P6L080_9MICR</name>
<feature type="signal peptide" evidence="1">
    <location>
        <begin position="1"/>
        <end position="16"/>
    </location>
</feature>
<reference evidence="2 3" key="1">
    <citation type="journal article" date="2020" name="Genome Biol. Evol.">
        <title>Comparative genomics of strictly vertically transmitted, feminizing microsporidia endosymbionts of amphipod crustaceans.</title>
        <authorList>
            <person name="Cormier A."/>
            <person name="Chebbi M.A."/>
            <person name="Giraud I."/>
            <person name="Wattier R."/>
            <person name="Teixeira M."/>
            <person name="Gilbert C."/>
            <person name="Rigaud T."/>
            <person name="Cordaux R."/>
        </authorList>
    </citation>
    <scope>NUCLEOTIDE SEQUENCE [LARGE SCALE GENOMIC DNA]</scope>
    <source>
        <strain evidence="2 3">Ou3-Ou53</strain>
    </source>
</reference>
<protein>
    <submittedName>
        <fullName evidence="2">Uncharacterized protein</fullName>
    </submittedName>
</protein>
<evidence type="ECO:0000256" key="1">
    <source>
        <dbReference type="SAM" id="SignalP"/>
    </source>
</evidence>
<keyword evidence="1" id="KW-0732">Signal</keyword>
<dbReference type="EMBL" id="SBJO01000023">
    <property type="protein sequence ID" value="KAF9764419.1"/>
    <property type="molecule type" value="Genomic_DNA"/>
</dbReference>
<accession>A0A9P6L080</accession>
<evidence type="ECO:0000313" key="2">
    <source>
        <dbReference type="EMBL" id="KAF9764419.1"/>
    </source>
</evidence>
<organism evidence="2 3">
    <name type="scientific">Nosema granulosis</name>
    <dbReference type="NCBI Taxonomy" id="83296"/>
    <lineage>
        <taxon>Eukaryota</taxon>
        <taxon>Fungi</taxon>
        <taxon>Fungi incertae sedis</taxon>
        <taxon>Microsporidia</taxon>
        <taxon>Nosematidae</taxon>
        <taxon>Nosema</taxon>
    </lineage>
</organism>
<gene>
    <name evidence="2" type="ORF">NGRA_0567</name>
</gene>
<evidence type="ECO:0000313" key="3">
    <source>
        <dbReference type="Proteomes" id="UP000740883"/>
    </source>
</evidence>
<feature type="chain" id="PRO_5040258190" evidence="1">
    <location>
        <begin position="17"/>
        <end position="371"/>
    </location>
</feature>
<dbReference type="AlphaFoldDB" id="A0A9P6L080"/>